<dbReference type="OrthoDB" id="405976at2759"/>
<evidence type="ECO:0000256" key="3">
    <source>
        <dbReference type="ARBA" id="ARBA00023125"/>
    </source>
</evidence>
<dbReference type="Proteomes" id="UP000031512">
    <property type="component" value="Unassembled WGS sequence"/>
</dbReference>
<dbReference type="GO" id="GO:0005634">
    <property type="term" value="C:nucleus"/>
    <property type="evidence" value="ECO:0007669"/>
    <property type="project" value="UniProtKB-SubCell"/>
</dbReference>
<evidence type="ECO:0000256" key="5">
    <source>
        <dbReference type="ARBA" id="ARBA00023242"/>
    </source>
</evidence>
<dbReference type="RefSeq" id="XP_004831465.1">
    <property type="nucleotide sequence ID" value="XM_004831408.1"/>
</dbReference>
<dbReference type="GeneID" id="15804883"/>
<gene>
    <name evidence="7" type="ORF">BEWA_016920</name>
</gene>
<dbReference type="GO" id="GO:0003677">
    <property type="term" value="F:DNA binding"/>
    <property type="evidence" value="ECO:0007669"/>
    <property type="project" value="UniProtKB-KW"/>
</dbReference>
<dbReference type="GO" id="GO:0003700">
    <property type="term" value="F:DNA-binding transcription factor activity"/>
    <property type="evidence" value="ECO:0007669"/>
    <property type="project" value="InterPro"/>
</dbReference>
<dbReference type="KEGG" id="beq:BEWA_016920"/>
<proteinExistence type="predicted"/>
<dbReference type="VEuPathDB" id="PiroplasmaDB:BEWA_016920"/>
<dbReference type="InterPro" id="IPR001471">
    <property type="entry name" value="AP2/ERF_dom"/>
</dbReference>
<evidence type="ECO:0000256" key="2">
    <source>
        <dbReference type="ARBA" id="ARBA00023015"/>
    </source>
</evidence>
<dbReference type="AlphaFoldDB" id="L1LA23"/>
<evidence type="ECO:0000256" key="1">
    <source>
        <dbReference type="ARBA" id="ARBA00004123"/>
    </source>
</evidence>
<keyword evidence="4" id="KW-0804">Transcription</keyword>
<dbReference type="Pfam" id="PF00847">
    <property type="entry name" value="AP2"/>
    <property type="match status" value="1"/>
</dbReference>
<sequence>MFRNLFFGLEKRVLAPRNFVLSQKSFISRTYESRFHYRSNIFGNTHGFIKSCGHDQKLAINLQNLERNWSFEQRCGFAGRQKGLKRWKYKHEPRRIQTAVGRRMDIFYPKGARAVRIRLIQNSRGNVIYDPILKRFMVFYYKQGVQVFRGFSAVGSKFEIARSKALSFARQMAEEYYNRLLKRPVRLQDAKPLESNIINYDLKLQPDCNLSGVRGVFFDAKTSSWVVRYNDAGVRKYKFFSTTEFGFQTAYTNAIDFLKFSLYRNHQFLHRRHRVKKGRPAFKT</sequence>
<evidence type="ECO:0000259" key="6">
    <source>
        <dbReference type="Pfam" id="PF00847"/>
    </source>
</evidence>
<dbReference type="Gene3D" id="1.20.5.2050">
    <property type="match status" value="1"/>
</dbReference>
<comment type="caution">
    <text evidence="7">The sequence shown here is derived from an EMBL/GenBank/DDBJ whole genome shotgun (WGS) entry which is preliminary data.</text>
</comment>
<dbReference type="eggNOG" id="ENOG502SQMZ">
    <property type="taxonomic scope" value="Eukaryota"/>
</dbReference>
<evidence type="ECO:0000313" key="8">
    <source>
        <dbReference type="Proteomes" id="UP000031512"/>
    </source>
</evidence>
<protein>
    <recommendedName>
        <fullName evidence="6">AP2/ERF domain-containing protein</fullName>
    </recommendedName>
</protein>
<evidence type="ECO:0000313" key="7">
    <source>
        <dbReference type="EMBL" id="EKX72013.1"/>
    </source>
</evidence>
<name>L1LA23_THEEQ</name>
<keyword evidence="3" id="KW-0238">DNA-binding</keyword>
<keyword evidence="8" id="KW-1185">Reference proteome</keyword>
<reference evidence="7 8" key="1">
    <citation type="journal article" date="2012" name="BMC Genomics">
        <title>Comparative genomic analysis and phylogenetic position of Theileria equi.</title>
        <authorList>
            <person name="Kappmeyer L.S."/>
            <person name="Thiagarajan M."/>
            <person name="Herndon D.R."/>
            <person name="Ramsay J.D."/>
            <person name="Caler E."/>
            <person name="Djikeng A."/>
            <person name="Gillespie J.J."/>
            <person name="Lau A.O."/>
            <person name="Roalson E.H."/>
            <person name="Silva J.C."/>
            <person name="Silva M.G."/>
            <person name="Suarez C.E."/>
            <person name="Ueti M.W."/>
            <person name="Nene V.M."/>
            <person name="Mealey R.H."/>
            <person name="Knowles D.P."/>
            <person name="Brayton K.A."/>
        </authorList>
    </citation>
    <scope>NUCLEOTIDE SEQUENCE [LARGE SCALE GENOMIC DNA]</scope>
    <source>
        <strain evidence="7 8">WA</strain>
    </source>
</reference>
<evidence type="ECO:0000256" key="4">
    <source>
        <dbReference type="ARBA" id="ARBA00023163"/>
    </source>
</evidence>
<accession>L1LA23</accession>
<feature type="domain" description="AP2/ERF" evidence="6">
    <location>
        <begin position="211"/>
        <end position="258"/>
    </location>
</feature>
<organism evidence="7 8">
    <name type="scientific">Theileria equi strain WA</name>
    <dbReference type="NCBI Taxonomy" id="1537102"/>
    <lineage>
        <taxon>Eukaryota</taxon>
        <taxon>Sar</taxon>
        <taxon>Alveolata</taxon>
        <taxon>Apicomplexa</taxon>
        <taxon>Aconoidasida</taxon>
        <taxon>Piroplasmida</taxon>
        <taxon>Theileriidae</taxon>
        <taxon>Theileria</taxon>
    </lineage>
</organism>
<keyword evidence="5" id="KW-0539">Nucleus</keyword>
<keyword evidence="2" id="KW-0805">Transcription regulation</keyword>
<dbReference type="EMBL" id="ACOU01000008">
    <property type="protein sequence ID" value="EKX72013.1"/>
    <property type="molecule type" value="Genomic_DNA"/>
</dbReference>
<comment type="subcellular location">
    <subcellularLocation>
        <location evidence="1">Nucleus</location>
    </subcellularLocation>
</comment>